<organism evidence="2 3">
    <name type="scientific">Eiseniibacteriota bacterium</name>
    <dbReference type="NCBI Taxonomy" id="2212470"/>
    <lineage>
        <taxon>Bacteria</taxon>
        <taxon>Candidatus Eiseniibacteriota</taxon>
    </lineage>
</organism>
<proteinExistence type="predicted"/>
<evidence type="ECO:0000313" key="3">
    <source>
        <dbReference type="Proteomes" id="UP000696931"/>
    </source>
</evidence>
<dbReference type="EMBL" id="JACRIW010000117">
    <property type="protein sequence ID" value="MBI5171053.1"/>
    <property type="molecule type" value="Genomic_DNA"/>
</dbReference>
<protein>
    <submittedName>
        <fullName evidence="2">Uncharacterized protein</fullName>
    </submittedName>
</protein>
<keyword evidence="1" id="KW-0472">Membrane</keyword>
<name>A0A933SIR6_UNCEI</name>
<gene>
    <name evidence="2" type="ORF">HZA61_16325</name>
</gene>
<dbReference type="Proteomes" id="UP000696931">
    <property type="component" value="Unassembled WGS sequence"/>
</dbReference>
<comment type="caution">
    <text evidence="2">The sequence shown here is derived from an EMBL/GenBank/DDBJ whole genome shotgun (WGS) entry which is preliminary data.</text>
</comment>
<dbReference type="AlphaFoldDB" id="A0A933SIR6"/>
<feature type="transmembrane region" description="Helical" evidence="1">
    <location>
        <begin position="36"/>
        <end position="56"/>
    </location>
</feature>
<evidence type="ECO:0000256" key="1">
    <source>
        <dbReference type="SAM" id="Phobius"/>
    </source>
</evidence>
<reference evidence="2" key="1">
    <citation type="submission" date="2020-07" db="EMBL/GenBank/DDBJ databases">
        <title>Huge and variable diversity of episymbiotic CPR bacteria and DPANN archaea in groundwater ecosystems.</title>
        <authorList>
            <person name="He C.Y."/>
            <person name="Keren R."/>
            <person name="Whittaker M."/>
            <person name="Farag I.F."/>
            <person name="Doudna J."/>
            <person name="Cate J.H.D."/>
            <person name="Banfield J.F."/>
        </authorList>
    </citation>
    <scope>NUCLEOTIDE SEQUENCE</scope>
    <source>
        <strain evidence="2">NC_groundwater_1813_Pr3_B-0.1um_71_17</strain>
    </source>
</reference>
<accession>A0A933SIR6</accession>
<evidence type="ECO:0000313" key="2">
    <source>
        <dbReference type="EMBL" id="MBI5171053.1"/>
    </source>
</evidence>
<keyword evidence="1" id="KW-1133">Transmembrane helix</keyword>
<feature type="transmembrane region" description="Helical" evidence="1">
    <location>
        <begin position="108"/>
        <end position="125"/>
    </location>
</feature>
<keyword evidence="1" id="KW-0812">Transmembrane</keyword>
<sequence length="130" mass="13994">MNPIRMAAVGTVTLALILYSIGTLRTHQSRKATGAARGFLSAGLFFDILATGLMIVASGSLEATLHGWLGYSALTFMLVDVALLWRHWKVSGMAELPSGLHLYSRLAYAYWVVAYFTGAALVMAAKRAGQ</sequence>
<feature type="transmembrane region" description="Helical" evidence="1">
    <location>
        <begin position="68"/>
        <end position="88"/>
    </location>
</feature>